<dbReference type="SUPFAM" id="SSF48726">
    <property type="entry name" value="Immunoglobulin"/>
    <property type="match status" value="3"/>
</dbReference>
<dbReference type="SMART" id="SM00408">
    <property type="entry name" value="IGc2"/>
    <property type="match status" value="2"/>
</dbReference>
<dbReference type="Pfam" id="PF07679">
    <property type="entry name" value="I-set"/>
    <property type="match status" value="2"/>
</dbReference>
<dbReference type="EMBL" id="JBAMIC010000007">
    <property type="protein sequence ID" value="KAK7105870.1"/>
    <property type="molecule type" value="Genomic_DNA"/>
</dbReference>
<dbReference type="PROSITE" id="PS50853">
    <property type="entry name" value="FN3"/>
    <property type="match status" value="2"/>
</dbReference>
<evidence type="ECO:0000259" key="3">
    <source>
        <dbReference type="PROSITE" id="PS50853"/>
    </source>
</evidence>
<evidence type="ECO:0000259" key="2">
    <source>
        <dbReference type="PROSITE" id="PS50835"/>
    </source>
</evidence>
<accession>A0AAN9BHP9</accession>
<feature type="domain" description="Fibronectin type-III" evidence="3">
    <location>
        <begin position="166"/>
        <end position="269"/>
    </location>
</feature>
<evidence type="ECO:0000313" key="5">
    <source>
        <dbReference type="Proteomes" id="UP001374579"/>
    </source>
</evidence>
<organism evidence="4 5">
    <name type="scientific">Littorina saxatilis</name>
    <dbReference type="NCBI Taxonomy" id="31220"/>
    <lineage>
        <taxon>Eukaryota</taxon>
        <taxon>Metazoa</taxon>
        <taxon>Spiralia</taxon>
        <taxon>Lophotrochozoa</taxon>
        <taxon>Mollusca</taxon>
        <taxon>Gastropoda</taxon>
        <taxon>Caenogastropoda</taxon>
        <taxon>Littorinimorpha</taxon>
        <taxon>Littorinoidea</taxon>
        <taxon>Littorinidae</taxon>
        <taxon>Littorina</taxon>
    </lineage>
</organism>
<comment type="caution">
    <text evidence="4">The sequence shown here is derived from an EMBL/GenBank/DDBJ whole genome shotgun (WGS) entry which is preliminary data.</text>
</comment>
<dbReference type="InterPro" id="IPR007110">
    <property type="entry name" value="Ig-like_dom"/>
</dbReference>
<dbReference type="Pfam" id="PF00041">
    <property type="entry name" value="fn3"/>
    <property type="match status" value="2"/>
</dbReference>
<dbReference type="InterPro" id="IPR013098">
    <property type="entry name" value="Ig_I-set"/>
</dbReference>
<dbReference type="InterPro" id="IPR036116">
    <property type="entry name" value="FN3_sf"/>
</dbReference>
<dbReference type="SUPFAM" id="SSF49265">
    <property type="entry name" value="Fibronectin type III"/>
    <property type="match status" value="1"/>
</dbReference>
<dbReference type="InterPro" id="IPR050964">
    <property type="entry name" value="Striated_Muscle_Regulatory"/>
</dbReference>
<dbReference type="PROSITE" id="PS50835">
    <property type="entry name" value="IG_LIKE"/>
    <property type="match status" value="2"/>
</dbReference>
<gene>
    <name evidence="4" type="ORF">V1264_017194</name>
</gene>
<dbReference type="InterPro" id="IPR013783">
    <property type="entry name" value="Ig-like_fold"/>
</dbReference>
<dbReference type="Proteomes" id="UP001374579">
    <property type="component" value="Unassembled WGS sequence"/>
</dbReference>
<dbReference type="CDD" id="cd00063">
    <property type="entry name" value="FN3"/>
    <property type="match status" value="2"/>
</dbReference>
<evidence type="ECO:0000313" key="4">
    <source>
        <dbReference type="EMBL" id="KAK7105870.1"/>
    </source>
</evidence>
<sequence>MFQVYVEEQEGNSEQDALTRVYSKTLYLVIPTLKPKHAGEYVCTASTTAVTVDKTFKIDVMFKPNFDNQATTRFWGWVGSKTNLTCIANGNPEPVIEWHKEGQNLASINGYLITYGNSGLPTRSISYLIPTVDNGNVGGVFGSYSCRAANKFGDNTEELTFEQARVPGEVGITMQDTRATMLGLAITPPAEDGGQAVTQYLLKYNKLNNGGEEKSRTIDRVAGEAMTKVDLVELDPNTHYSIKVYAINNVGSGAERNFMGRTADYSEPDRVMVKSPRMGANAYEYTLSWDEPFTGGADIANYIVEYAEALEVNTNTEPWAAVRVLPQAQTENIPGQASTSVVLDNLKKNTFYQAKTKAVNRIGTSDETTFIFRTGSGVKPNFDNQATTRFWGWVGSKTNLTCIANGNPEPVIEWHKEGHNLASINDYVIIDGNSGLPTRSISYLIPTVDNGNVGSVFGSYSCKASNKVGENTEQLTFEQAMGPSGEAGSVRAGVAGMVLVVMVTACLQLLC</sequence>
<protein>
    <submittedName>
        <fullName evidence="4">Uncharacterized protein</fullName>
    </submittedName>
</protein>
<dbReference type="AlphaFoldDB" id="A0AAN9BHP9"/>
<proteinExistence type="predicted"/>
<name>A0AAN9BHP9_9CAEN</name>
<dbReference type="Gene3D" id="2.60.40.10">
    <property type="entry name" value="Immunoglobulins"/>
    <property type="match status" value="4"/>
</dbReference>
<dbReference type="SMART" id="SM00060">
    <property type="entry name" value="FN3"/>
    <property type="match status" value="2"/>
</dbReference>
<evidence type="ECO:0000256" key="1">
    <source>
        <dbReference type="ARBA" id="ARBA00022737"/>
    </source>
</evidence>
<dbReference type="PANTHER" id="PTHR13817">
    <property type="entry name" value="TITIN"/>
    <property type="match status" value="1"/>
</dbReference>
<dbReference type="PANTHER" id="PTHR13817:SF73">
    <property type="entry name" value="FIBRONECTIN TYPE-III DOMAIN-CONTAINING PROTEIN"/>
    <property type="match status" value="1"/>
</dbReference>
<feature type="domain" description="Ig-like" evidence="2">
    <location>
        <begin position="380"/>
        <end position="478"/>
    </location>
</feature>
<dbReference type="InterPro" id="IPR036179">
    <property type="entry name" value="Ig-like_dom_sf"/>
</dbReference>
<keyword evidence="1" id="KW-0677">Repeat</keyword>
<feature type="domain" description="Ig-like" evidence="2">
    <location>
        <begin position="64"/>
        <end position="162"/>
    </location>
</feature>
<feature type="domain" description="Fibronectin type-III" evidence="3">
    <location>
        <begin position="272"/>
        <end position="381"/>
    </location>
</feature>
<reference evidence="4 5" key="1">
    <citation type="submission" date="2024-02" db="EMBL/GenBank/DDBJ databases">
        <title>Chromosome-scale genome assembly of the rough periwinkle Littorina saxatilis.</title>
        <authorList>
            <person name="De Jode A."/>
            <person name="Faria R."/>
            <person name="Formenti G."/>
            <person name="Sims Y."/>
            <person name="Smith T.P."/>
            <person name="Tracey A."/>
            <person name="Wood J.M.D."/>
            <person name="Zagrodzka Z.B."/>
            <person name="Johannesson K."/>
            <person name="Butlin R.K."/>
            <person name="Leder E.H."/>
        </authorList>
    </citation>
    <scope>NUCLEOTIDE SEQUENCE [LARGE SCALE GENOMIC DNA]</scope>
    <source>
        <strain evidence="4">Snail1</strain>
        <tissue evidence="4">Muscle</tissue>
    </source>
</reference>
<keyword evidence="5" id="KW-1185">Reference proteome</keyword>
<dbReference type="InterPro" id="IPR003961">
    <property type="entry name" value="FN3_dom"/>
</dbReference>
<dbReference type="InterPro" id="IPR003598">
    <property type="entry name" value="Ig_sub2"/>
</dbReference>